<dbReference type="OrthoDB" id="2600328at2"/>
<reference evidence="5 6" key="1">
    <citation type="submission" date="2018-10" db="EMBL/GenBank/DDBJ databases">
        <title>Phylogenomics of Brevibacillus.</title>
        <authorList>
            <person name="Dunlap C."/>
        </authorList>
    </citation>
    <scope>NUCLEOTIDE SEQUENCE [LARGE SCALE GENOMIC DNA]</scope>
    <source>
        <strain evidence="5 6">JCM 15716</strain>
    </source>
</reference>
<protein>
    <submittedName>
        <fullName evidence="5">MarR family transcriptional regulator</fullName>
    </submittedName>
</protein>
<dbReference type="InterPro" id="IPR000835">
    <property type="entry name" value="HTH_MarR-typ"/>
</dbReference>
<feature type="domain" description="HTH marR-type" evidence="4">
    <location>
        <begin position="1"/>
        <end position="122"/>
    </location>
</feature>
<evidence type="ECO:0000256" key="3">
    <source>
        <dbReference type="ARBA" id="ARBA00023163"/>
    </source>
</evidence>
<dbReference type="PROSITE" id="PS01117">
    <property type="entry name" value="HTH_MARR_1"/>
    <property type="match status" value="1"/>
</dbReference>
<dbReference type="GO" id="GO:0003700">
    <property type="term" value="F:DNA-binding transcription factor activity"/>
    <property type="evidence" value="ECO:0007669"/>
    <property type="project" value="InterPro"/>
</dbReference>
<dbReference type="SMART" id="SM00347">
    <property type="entry name" value="HTH_MARR"/>
    <property type="match status" value="1"/>
</dbReference>
<dbReference type="PANTHER" id="PTHR42756">
    <property type="entry name" value="TRANSCRIPTIONAL REGULATOR, MARR"/>
    <property type="match status" value="1"/>
</dbReference>
<dbReference type="InterPro" id="IPR036388">
    <property type="entry name" value="WH-like_DNA-bd_sf"/>
</dbReference>
<keyword evidence="3" id="KW-0804">Transcription</keyword>
<dbReference type="Proteomes" id="UP000271031">
    <property type="component" value="Unassembled WGS sequence"/>
</dbReference>
<dbReference type="Gene3D" id="1.10.10.10">
    <property type="entry name" value="Winged helix-like DNA-binding domain superfamily/Winged helix DNA-binding domain"/>
    <property type="match status" value="1"/>
</dbReference>
<name>A0A3M8CV84_9BACL</name>
<accession>A0A3M8CV84</accession>
<dbReference type="GO" id="GO:0003677">
    <property type="term" value="F:DNA binding"/>
    <property type="evidence" value="ECO:0007669"/>
    <property type="project" value="UniProtKB-KW"/>
</dbReference>
<keyword evidence="2" id="KW-0238">DNA-binding</keyword>
<evidence type="ECO:0000259" key="4">
    <source>
        <dbReference type="PROSITE" id="PS50995"/>
    </source>
</evidence>
<dbReference type="SUPFAM" id="SSF46785">
    <property type="entry name" value="Winged helix' DNA-binding domain"/>
    <property type="match status" value="1"/>
</dbReference>
<evidence type="ECO:0000256" key="1">
    <source>
        <dbReference type="ARBA" id="ARBA00023015"/>
    </source>
</evidence>
<keyword evidence="6" id="KW-1185">Reference proteome</keyword>
<dbReference type="PANTHER" id="PTHR42756:SF1">
    <property type="entry name" value="TRANSCRIPTIONAL REPRESSOR OF EMRAB OPERON"/>
    <property type="match status" value="1"/>
</dbReference>
<proteinExistence type="predicted"/>
<evidence type="ECO:0000313" key="5">
    <source>
        <dbReference type="EMBL" id="RNB79654.1"/>
    </source>
</evidence>
<evidence type="ECO:0000256" key="2">
    <source>
        <dbReference type="ARBA" id="ARBA00023125"/>
    </source>
</evidence>
<dbReference type="PRINTS" id="PR00598">
    <property type="entry name" value="HTHMARR"/>
</dbReference>
<keyword evidence="1" id="KW-0805">Transcription regulation</keyword>
<dbReference type="AlphaFoldDB" id="A0A3M8CV84"/>
<organism evidence="5 6">
    <name type="scientific">Brevibacillus fluminis</name>
    <dbReference type="NCBI Taxonomy" id="511487"/>
    <lineage>
        <taxon>Bacteria</taxon>
        <taxon>Bacillati</taxon>
        <taxon>Bacillota</taxon>
        <taxon>Bacilli</taxon>
        <taxon>Bacillales</taxon>
        <taxon>Paenibacillaceae</taxon>
        <taxon>Brevibacillus</taxon>
    </lineage>
</organism>
<dbReference type="InterPro" id="IPR036390">
    <property type="entry name" value="WH_DNA-bd_sf"/>
</dbReference>
<dbReference type="EMBL" id="RHHQ01000028">
    <property type="protein sequence ID" value="RNB79654.1"/>
    <property type="molecule type" value="Genomic_DNA"/>
</dbReference>
<dbReference type="Pfam" id="PF01047">
    <property type="entry name" value="MarR"/>
    <property type="match status" value="1"/>
</dbReference>
<dbReference type="InterPro" id="IPR023187">
    <property type="entry name" value="Tscrpt_reg_MarR-type_CS"/>
</dbReference>
<dbReference type="PROSITE" id="PS50995">
    <property type="entry name" value="HTH_MARR_2"/>
    <property type="match status" value="1"/>
</dbReference>
<evidence type="ECO:0000313" key="6">
    <source>
        <dbReference type="Proteomes" id="UP000271031"/>
    </source>
</evidence>
<comment type="caution">
    <text evidence="5">The sequence shown here is derived from an EMBL/GenBank/DDBJ whole genome shotgun (WGS) entry which is preliminary data.</text>
</comment>
<sequence>MSYKFVVAYGKILDSDLSGSQVYILQILEAEGAKKSSELAERLEISLPAVTNLTNKLVAKSYIERIVPEHDRRVTMLHLTPQGSDVLTVVNEKYATLTDALWTGFSDDEYAQLLSLYKKMVANLDQYKDSHKE</sequence>
<gene>
    <name evidence="5" type="ORF">EDM56_29285</name>
</gene>